<proteinExistence type="predicted"/>
<dbReference type="Proteomes" id="UP000247480">
    <property type="component" value="Unassembled WGS sequence"/>
</dbReference>
<organism evidence="1 3">
    <name type="scientific">Pseudomonas syringae pv. actinidiae</name>
    <dbReference type="NCBI Taxonomy" id="103796"/>
    <lineage>
        <taxon>Bacteria</taxon>
        <taxon>Pseudomonadati</taxon>
        <taxon>Pseudomonadota</taxon>
        <taxon>Gammaproteobacteria</taxon>
        <taxon>Pseudomonadales</taxon>
        <taxon>Pseudomonadaceae</taxon>
        <taxon>Pseudomonas</taxon>
        <taxon>Pseudomonas syringae</taxon>
    </lineage>
</organism>
<dbReference type="EMBL" id="BGKA01000057">
    <property type="protein sequence ID" value="GBH15542.1"/>
    <property type="molecule type" value="Genomic_DNA"/>
</dbReference>
<evidence type="ECO:0000313" key="4">
    <source>
        <dbReference type="Proteomes" id="UP000248291"/>
    </source>
</evidence>
<dbReference type="AlphaFoldDB" id="A0A2V0R1Z6"/>
<reference evidence="1 3" key="1">
    <citation type="submission" date="2018-04" db="EMBL/GenBank/DDBJ databases">
        <title>Draft genome sequence of Pseudomonas syringae pv. actinidiae biovar 1 strains isolated from kiwifruit in Kagawa prefecture.</title>
        <authorList>
            <person name="Tabuchi M."/>
            <person name="Saito M."/>
            <person name="Fujiwara S."/>
            <person name="Sasa N."/>
            <person name="Akimitsu K."/>
            <person name="Gomi K."/>
            <person name="Konishi-Sugita S."/>
            <person name="Hamano K."/>
            <person name="Kataoka I."/>
        </authorList>
    </citation>
    <scope>NUCLEOTIDE SEQUENCE [LARGE SCALE GENOMIC DNA]</scope>
    <source>
        <strain evidence="1 3">MAFF212206</strain>
    </source>
</reference>
<evidence type="ECO:0000313" key="3">
    <source>
        <dbReference type="Proteomes" id="UP000247480"/>
    </source>
</evidence>
<name>A0A2V0R1Z6_PSESF</name>
<evidence type="ECO:0000313" key="2">
    <source>
        <dbReference type="EMBL" id="GBH15542.1"/>
    </source>
</evidence>
<accession>A0A2V0R1Z6</accession>
<dbReference type="Proteomes" id="UP000248291">
    <property type="component" value="Unassembled WGS sequence"/>
</dbReference>
<evidence type="ECO:0000313" key="1">
    <source>
        <dbReference type="EMBL" id="GBH08140.1"/>
    </source>
</evidence>
<comment type="caution">
    <text evidence="1">The sequence shown here is derived from an EMBL/GenBank/DDBJ whole genome shotgun (WGS) entry which is preliminary data.</text>
</comment>
<sequence length="44" mass="5097">MTLYRVQNPGARLPWRLMAQVLSVAARKQHKPVCFFILAEADNR</sequence>
<dbReference type="EMBL" id="BGJZ01000076">
    <property type="protein sequence ID" value="GBH08140.1"/>
    <property type="molecule type" value="Genomic_DNA"/>
</dbReference>
<gene>
    <name evidence="1" type="ORF">KPSA1_01508</name>
    <name evidence="2" type="ORF">KPSA3_01470</name>
</gene>
<protein>
    <submittedName>
        <fullName evidence="1">Uncharacterized protein</fullName>
    </submittedName>
</protein>
<reference evidence="2 4" key="2">
    <citation type="submission" date="2018-04" db="EMBL/GenBank/DDBJ databases">
        <title>Draft genome sequence of Pseudomonas syringae pv. actinidiae biovar 3 strains isolated from kiwifruit in Kagawa prefecture.</title>
        <authorList>
            <person name="Tabuchi M."/>
            <person name="Saito M."/>
            <person name="Fujiwara S."/>
            <person name="Sasa N."/>
            <person name="Akimitsu K."/>
            <person name="Gomi K."/>
            <person name="Konishi-Sugita S."/>
            <person name="Hamano K."/>
            <person name="Kataoka I."/>
        </authorList>
    </citation>
    <scope>NUCLEOTIDE SEQUENCE [LARGE SCALE GENOMIC DNA]</scope>
    <source>
        <strain evidence="2 4">MAFF212211</strain>
    </source>
</reference>